<dbReference type="AlphaFoldDB" id="A0A914PR99"/>
<accession>A0A914PR99</accession>
<feature type="compositionally biased region" description="Low complexity" evidence="1">
    <location>
        <begin position="21"/>
        <end position="42"/>
    </location>
</feature>
<organism evidence="2 3">
    <name type="scientific">Panagrolaimus davidi</name>
    <dbReference type="NCBI Taxonomy" id="227884"/>
    <lineage>
        <taxon>Eukaryota</taxon>
        <taxon>Metazoa</taxon>
        <taxon>Ecdysozoa</taxon>
        <taxon>Nematoda</taxon>
        <taxon>Chromadorea</taxon>
        <taxon>Rhabditida</taxon>
        <taxon>Tylenchina</taxon>
        <taxon>Panagrolaimomorpha</taxon>
        <taxon>Panagrolaimoidea</taxon>
        <taxon>Panagrolaimidae</taxon>
        <taxon>Panagrolaimus</taxon>
    </lineage>
</organism>
<evidence type="ECO:0000313" key="3">
    <source>
        <dbReference type="WBParaSite" id="PDA_v2.g21123.t1"/>
    </source>
</evidence>
<proteinExistence type="predicted"/>
<keyword evidence="2" id="KW-1185">Reference proteome</keyword>
<name>A0A914PR99_9BILA</name>
<reference evidence="3" key="1">
    <citation type="submission" date="2022-11" db="UniProtKB">
        <authorList>
            <consortium name="WormBaseParasite"/>
        </authorList>
    </citation>
    <scope>IDENTIFICATION</scope>
</reference>
<feature type="region of interest" description="Disordered" evidence="1">
    <location>
        <begin position="1"/>
        <end position="42"/>
    </location>
</feature>
<evidence type="ECO:0000313" key="2">
    <source>
        <dbReference type="Proteomes" id="UP000887578"/>
    </source>
</evidence>
<dbReference type="WBParaSite" id="PDA_v2.g21123.t1">
    <property type="protein sequence ID" value="PDA_v2.g21123.t1"/>
    <property type="gene ID" value="PDA_v2.g21123"/>
</dbReference>
<dbReference type="Proteomes" id="UP000887578">
    <property type="component" value="Unplaced"/>
</dbReference>
<sequence length="91" mass="9739">MLPPPGSHLHVPGVPTLGMPSSTTSTTSTLTSTSFGTGATTAASEIQRKTSIFMSAESHSTPPIPIIPIIPFHRRASMKTRLQKLVSFYFI</sequence>
<evidence type="ECO:0000256" key="1">
    <source>
        <dbReference type="SAM" id="MobiDB-lite"/>
    </source>
</evidence>
<protein>
    <submittedName>
        <fullName evidence="3">Uncharacterized protein</fullName>
    </submittedName>
</protein>